<dbReference type="Gene3D" id="3.60.21.70">
    <property type="entry name" value="PhoD-like phosphatase"/>
    <property type="match status" value="1"/>
</dbReference>
<dbReference type="CDD" id="cd07389">
    <property type="entry name" value="MPP_PhoD"/>
    <property type="match status" value="1"/>
</dbReference>
<evidence type="ECO:0000256" key="2">
    <source>
        <dbReference type="SAM" id="SignalP"/>
    </source>
</evidence>
<feature type="domain" description="PhoD-like phosphatase metallophosphatase" evidence="3">
    <location>
        <begin position="80"/>
        <end position="347"/>
    </location>
</feature>
<dbReference type="SUPFAM" id="SSF56300">
    <property type="entry name" value="Metallo-dependent phosphatases"/>
    <property type="match status" value="1"/>
</dbReference>
<protein>
    <submittedName>
        <fullName evidence="4">Uncharacterized protein TCIL3000_10_11190</fullName>
    </submittedName>
</protein>
<dbReference type="Pfam" id="PF09423">
    <property type="entry name" value="PhoD"/>
    <property type="match status" value="1"/>
</dbReference>
<organism evidence="4">
    <name type="scientific">Trypanosoma congolense (strain IL3000)</name>
    <dbReference type="NCBI Taxonomy" id="1068625"/>
    <lineage>
        <taxon>Eukaryota</taxon>
        <taxon>Discoba</taxon>
        <taxon>Euglenozoa</taxon>
        <taxon>Kinetoplastea</taxon>
        <taxon>Metakinetoplastina</taxon>
        <taxon>Trypanosomatida</taxon>
        <taxon>Trypanosomatidae</taxon>
        <taxon>Trypanosoma</taxon>
        <taxon>Nannomonas</taxon>
    </lineage>
</organism>
<dbReference type="PANTHER" id="PTHR33987:SF1">
    <property type="entry name" value="CALCINEURIN-LIKE METALLO-PHOSPHOESTERASE SUPERFAMILY PROTEIN"/>
    <property type="match status" value="1"/>
</dbReference>
<evidence type="ECO:0000259" key="3">
    <source>
        <dbReference type="Pfam" id="PF09423"/>
    </source>
</evidence>
<gene>
    <name evidence="4" type="ORF">TCIL3000_10_11190</name>
</gene>
<feature type="signal peptide" evidence="2">
    <location>
        <begin position="1"/>
        <end position="22"/>
    </location>
</feature>
<feature type="chain" id="PRO_5003410381" evidence="2">
    <location>
        <begin position="23"/>
        <end position="576"/>
    </location>
</feature>
<reference evidence="4" key="1">
    <citation type="journal article" date="2012" name="Proc. Natl. Acad. Sci. U.S.A.">
        <title>Antigenic diversity is generated by distinct evolutionary mechanisms in African trypanosome species.</title>
        <authorList>
            <person name="Jackson A.P."/>
            <person name="Berry A."/>
            <person name="Aslett M."/>
            <person name="Allison H.C."/>
            <person name="Burton P."/>
            <person name="Vavrova-Anderson J."/>
            <person name="Brown R."/>
            <person name="Browne H."/>
            <person name="Corton N."/>
            <person name="Hauser H."/>
            <person name="Gamble J."/>
            <person name="Gilderthorp R."/>
            <person name="Marcello L."/>
            <person name="McQuillan J."/>
            <person name="Otto T.D."/>
            <person name="Quail M.A."/>
            <person name="Sanders M.J."/>
            <person name="van Tonder A."/>
            <person name="Ginger M.L."/>
            <person name="Field M.C."/>
            <person name="Barry J.D."/>
            <person name="Hertz-Fowler C."/>
            <person name="Berriman M."/>
        </authorList>
    </citation>
    <scope>NUCLEOTIDE SEQUENCE</scope>
    <source>
        <strain evidence="4">IL3000</strain>
    </source>
</reference>
<dbReference type="PANTHER" id="PTHR33987">
    <property type="entry name" value="CALCINEURIN-LIKE METALLO-PHOSPHOESTERASE SUPERFAMILY PROTEIN"/>
    <property type="match status" value="1"/>
</dbReference>
<proteinExistence type="predicted"/>
<evidence type="ECO:0000256" key="1">
    <source>
        <dbReference type="SAM" id="Phobius"/>
    </source>
</evidence>
<feature type="transmembrane region" description="Helical" evidence="1">
    <location>
        <begin position="542"/>
        <end position="566"/>
    </location>
</feature>
<dbReference type="EMBL" id="HE575323">
    <property type="protein sequence ID" value="CCC94340.1"/>
    <property type="molecule type" value="Genomic_DNA"/>
</dbReference>
<keyword evidence="1" id="KW-1133">Transmembrane helix</keyword>
<dbReference type="VEuPathDB" id="TriTrypDB:TcIL3000_10_11190"/>
<keyword evidence="2" id="KW-0732">Signal</keyword>
<dbReference type="InterPro" id="IPR038607">
    <property type="entry name" value="PhoD-like_sf"/>
</dbReference>
<sequence length="576" mass="63631">MVGVPNIMTSTVVTVFAPLLLAALHLSSKKDIDATGNNDKHVVAQVVFVSCNKHNRDQNYWNTMATVVEQRNESSRVGPMGSCAPPSRVDALIWLGDAVYADNPIPLIPPAELDLDAARDKFMQQANAAQYVAFRHTCVGKRSTLANASDDGKLEGEQHRIVGVWDDHDMGKNDGGGEFAQKDAMQQFYLDFLGVPRNDSRRKQKGVYHFEAVPFSSLTSRESTDPATAAALRFMEGVYDNAFCIVLLDSRYFRDPPNATRSGNMLGDPQFEWLERLLQNDLVGRNPETNREKCALTVVGNGVQIILDEKITENWAAFPNSRNRLFSLLRRYSADRVILMSGDIHMGEIGMDTSGSAMEALGYPIIEATSSGLTHSTSVIIPYTTLLTSLFPSKRRVGAYVERNFGILKLTVKPGANFTLQASATPEEKQSYVEKNVNASIVIHSIAEEGKVVLRLSVPLDALTLKMGCQFYQARANEAGEVAYSDTATQKVCNETFQEASGAHNGTSPVRHYPITTPLPFTTYTMLTLQERIWPNYSLLGVFFRFVLVVALVVIAGVISVIVICCRACRRRQKES</sequence>
<dbReference type="InterPro" id="IPR029052">
    <property type="entry name" value="Metallo-depent_PP-like"/>
</dbReference>
<accession>G0UY73</accession>
<dbReference type="InterPro" id="IPR018946">
    <property type="entry name" value="PhoD-like_MPP"/>
</dbReference>
<keyword evidence="1" id="KW-0472">Membrane</keyword>
<evidence type="ECO:0000313" key="4">
    <source>
        <dbReference type="EMBL" id="CCC94340.1"/>
    </source>
</evidence>
<keyword evidence="1" id="KW-0812">Transmembrane</keyword>
<name>G0UY73_TRYCI</name>
<dbReference type="AlphaFoldDB" id="G0UY73"/>